<comment type="subcellular location">
    <subcellularLocation>
        <location evidence="1">Cell projection</location>
        <location evidence="1">Cilium</location>
    </subcellularLocation>
    <subcellularLocation>
        <location evidence="2">Cytoplasm</location>
        <location evidence="2">Cytoskeleton</location>
    </subcellularLocation>
</comment>
<feature type="non-terminal residue" evidence="11">
    <location>
        <position position="1"/>
    </location>
</feature>
<protein>
    <submittedName>
        <fullName evidence="11">Cilia- and flagella-associated protein 44-like</fullName>
    </submittedName>
</protein>
<gene>
    <name evidence="11" type="primary">LOC111087776</name>
</gene>
<evidence type="ECO:0000256" key="9">
    <source>
        <dbReference type="SAM" id="Coils"/>
    </source>
</evidence>
<reference evidence="11" key="1">
    <citation type="submission" date="2025-08" db="UniProtKB">
        <authorList>
            <consortium name="RefSeq"/>
        </authorList>
    </citation>
    <scope>IDENTIFICATION</scope>
    <source>
        <tissue evidence="11">Muscle</tissue>
    </source>
</reference>
<dbReference type="PANTHER" id="PTHR14885">
    <property type="entry name" value="CILIA- AND FLAGELLA-ASSOCIATED PROTEIN 43-RELATED"/>
    <property type="match status" value="1"/>
</dbReference>
<organism evidence="10 11">
    <name type="scientific">Limulus polyphemus</name>
    <name type="common">Atlantic horseshoe crab</name>
    <dbReference type="NCBI Taxonomy" id="6850"/>
    <lineage>
        <taxon>Eukaryota</taxon>
        <taxon>Metazoa</taxon>
        <taxon>Ecdysozoa</taxon>
        <taxon>Arthropoda</taxon>
        <taxon>Chelicerata</taxon>
        <taxon>Merostomata</taxon>
        <taxon>Xiphosura</taxon>
        <taxon>Limulidae</taxon>
        <taxon>Limulus</taxon>
    </lineage>
</organism>
<evidence type="ECO:0000256" key="6">
    <source>
        <dbReference type="ARBA" id="ARBA00023054"/>
    </source>
</evidence>
<keyword evidence="7" id="KW-0206">Cytoskeleton</keyword>
<evidence type="ECO:0000256" key="7">
    <source>
        <dbReference type="ARBA" id="ARBA00023212"/>
    </source>
</evidence>
<evidence type="ECO:0000256" key="3">
    <source>
        <dbReference type="ARBA" id="ARBA00022490"/>
    </source>
</evidence>
<name>A0ABM1T614_LIMPO</name>
<evidence type="ECO:0000256" key="5">
    <source>
        <dbReference type="ARBA" id="ARBA00022737"/>
    </source>
</evidence>
<keyword evidence="8" id="KW-0966">Cell projection</keyword>
<keyword evidence="4" id="KW-0853">WD repeat</keyword>
<evidence type="ECO:0000256" key="4">
    <source>
        <dbReference type="ARBA" id="ARBA00022574"/>
    </source>
</evidence>
<sequence length="210" mass="24626">LKKQHELNELDVVVLLHLSQILYFNYSQEGHLLQNCQDALVFPSDELDRLKERVNELKSEAVYQRDLHRETHMKYKKLARECNGMEKKVSQLEQQCQKEMTQRFGQIVDLEHLELQGANMKLGEMQAKQKACQLHHDSVLKEWERNIEGKRDQLAVLLKNNSQHLQVLATLTQEKLQLEEELQKRQRKMRASSAGLISLITNNDKLFQGN</sequence>
<dbReference type="GeneID" id="111087776"/>
<keyword evidence="6 9" id="KW-0175">Coiled coil</keyword>
<keyword evidence="10" id="KW-1185">Reference proteome</keyword>
<feature type="coiled-coil region" evidence="9">
    <location>
        <begin position="140"/>
        <end position="188"/>
    </location>
</feature>
<dbReference type="RefSeq" id="XP_022251320.1">
    <property type="nucleotide sequence ID" value="XM_022395612.1"/>
</dbReference>
<dbReference type="Proteomes" id="UP000694941">
    <property type="component" value="Unplaced"/>
</dbReference>
<evidence type="ECO:0000256" key="8">
    <source>
        <dbReference type="ARBA" id="ARBA00023273"/>
    </source>
</evidence>
<evidence type="ECO:0000256" key="2">
    <source>
        <dbReference type="ARBA" id="ARBA00004245"/>
    </source>
</evidence>
<feature type="coiled-coil region" evidence="9">
    <location>
        <begin position="47"/>
        <end position="102"/>
    </location>
</feature>
<evidence type="ECO:0000256" key="1">
    <source>
        <dbReference type="ARBA" id="ARBA00004138"/>
    </source>
</evidence>
<evidence type="ECO:0000313" key="10">
    <source>
        <dbReference type="Proteomes" id="UP000694941"/>
    </source>
</evidence>
<keyword evidence="5" id="KW-0677">Repeat</keyword>
<dbReference type="PANTHER" id="PTHR14885:SF3">
    <property type="entry name" value="CILIA- AND FLAGELLA-ASSOCIATED PROTEIN 44"/>
    <property type="match status" value="1"/>
</dbReference>
<evidence type="ECO:0000313" key="11">
    <source>
        <dbReference type="RefSeq" id="XP_022251320.1"/>
    </source>
</evidence>
<accession>A0ABM1T614</accession>
<proteinExistence type="predicted"/>
<keyword evidence="3" id="KW-0963">Cytoplasm</keyword>